<organism evidence="2">
    <name type="scientific">Phidippus regius</name>
    <dbReference type="NCBI Taxonomy" id="1905328"/>
    <lineage>
        <taxon>Eukaryota</taxon>
        <taxon>Metazoa</taxon>
        <taxon>Ecdysozoa</taxon>
        <taxon>Arthropoda</taxon>
        <taxon>Chelicerata</taxon>
        <taxon>Arachnida</taxon>
        <taxon>Araneae</taxon>
        <taxon>Araneomorphae</taxon>
        <taxon>Entelegynae</taxon>
        <taxon>Dionycha</taxon>
        <taxon>Salticidae</taxon>
        <taxon>Salticinae</taxon>
        <taxon>Salticoida</taxon>
        <taxon>Dendryphantini</taxon>
        <taxon>Phidippus</taxon>
    </lineage>
</organism>
<reference evidence="2" key="2">
    <citation type="submission" date="2019-03" db="EMBL/GenBank/DDBJ databases">
        <title>Unravelling the molecular evolution of spider venoms.</title>
        <authorList>
            <person name="Pineda S."/>
        </authorList>
    </citation>
    <scope>NUCLEOTIDE SEQUENCE</scope>
</reference>
<dbReference type="PROSITE" id="PS51257">
    <property type="entry name" value="PROKAR_LIPOPROTEIN"/>
    <property type="match status" value="1"/>
</dbReference>
<dbReference type="AlphaFoldDB" id="A0A482Z8G6"/>
<keyword evidence="1" id="KW-0732">Signal</keyword>
<name>A0A482Z8G6_9ARAC</name>
<feature type="signal peptide" evidence="1">
    <location>
        <begin position="1"/>
        <end position="19"/>
    </location>
</feature>
<evidence type="ECO:0000313" key="2">
    <source>
        <dbReference type="EMBL" id="SMD29038.1"/>
    </source>
</evidence>
<proteinExistence type="predicted"/>
<accession>A0A482Z8G6</accession>
<reference evidence="2" key="1">
    <citation type="submission" date="2017-03" db="EMBL/GenBank/DDBJ databases">
        <authorList>
            <person name="Braembl D."/>
        </authorList>
    </citation>
    <scope>NUCLEOTIDE SEQUENCE</scope>
</reference>
<sequence length="56" mass="6456">MCPRMAFLIIVFFPMSSTACFLRDKRICCICFDPTLSTPTMKHFGYSSKSCTNFMK</sequence>
<feature type="chain" id="PRO_5019838240" evidence="1">
    <location>
        <begin position="20"/>
        <end position="56"/>
    </location>
</feature>
<evidence type="ECO:0000256" key="1">
    <source>
        <dbReference type="SAM" id="SignalP"/>
    </source>
</evidence>
<protein>
    <submittedName>
        <fullName evidence="2">U18-Saltitoxin-Pre1a_1</fullName>
    </submittedName>
</protein>
<dbReference type="EMBL" id="HAGL01000011">
    <property type="protein sequence ID" value="SMD29038.1"/>
    <property type="molecule type" value="Transcribed_RNA"/>
</dbReference>